<dbReference type="OrthoDB" id="5147801at2"/>
<dbReference type="InterPro" id="IPR028098">
    <property type="entry name" value="Glyco_trans_4-like_N"/>
</dbReference>
<dbReference type="AlphaFoldDB" id="A0A1M7ZJV1"/>
<dbReference type="EMBL" id="FRXO01000003">
    <property type="protein sequence ID" value="SHO65168.1"/>
    <property type="molecule type" value="Genomic_DNA"/>
</dbReference>
<name>A0A1M7ZJV1_9HYPH</name>
<keyword evidence="2" id="KW-0328">Glycosyltransferase</keyword>
<evidence type="ECO:0000259" key="4">
    <source>
        <dbReference type="Pfam" id="PF00534"/>
    </source>
</evidence>
<evidence type="ECO:0000256" key="2">
    <source>
        <dbReference type="ARBA" id="ARBA00022676"/>
    </source>
</evidence>
<protein>
    <submittedName>
        <fullName evidence="6">Glycosyltransferase involved in cell wall bisynthesis</fullName>
    </submittedName>
</protein>
<comment type="similarity">
    <text evidence="1">Belongs to the glycosyltransferase group 1 family. Glycosyltransferase 4 subfamily.</text>
</comment>
<evidence type="ECO:0000256" key="3">
    <source>
        <dbReference type="ARBA" id="ARBA00022679"/>
    </source>
</evidence>
<reference evidence="6 7" key="1">
    <citation type="submission" date="2016-12" db="EMBL/GenBank/DDBJ databases">
        <authorList>
            <person name="Song W.-J."/>
            <person name="Kurnit D.M."/>
        </authorList>
    </citation>
    <scope>NUCLEOTIDE SEQUENCE [LARGE SCALE GENOMIC DNA]</scope>
    <source>
        <strain evidence="6 7">DSM 19599</strain>
    </source>
</reference>
<dbReference type="CDD" id="cd03819">
    <property type="entry name" value="GT4_WavL-like"/>
    <property type="match status" value="1"/>
</dbReference>
<dbReference type="PANTHER" id="PTHR12526:SF640">
    <property type="entry name" value="COLANIC ACID BIOSYNTHESIS GLYCOSYLTRANSFERASE WCAL-RELATED"/>
    <property type="match status" value="1"/>
</dbReference>
<keyword evidence="7" id="KW-1185">Reference proteome</keyword>
<feature type="domain" description="Glycosyltransferase subfamily 4-like N-terminal" evidence="5">
    <location>
        <begin position="25"/>
        <end position="178"/>
    </location>
</feature>
<dbReference type="PANTHER" id="PTHR12526">
    <property type="entry name" value="GLYCOSYLTRANSFERASE"/>
    <property type="match status" value="1"/>
</dbReference>
<dbReference type="Proteomes" id="UP000186406">
    <property type="component" value="Unassembled WGS sequence"/>
</dbReference>
<dbReference type="GO" id="GO:0016757">
    <property type="term" value="F:glycosyltransferase activity"/>
    <property type="evidence" value="ECO:0007669"/>
    <property type="project" value="UniProtKB-KW"/>
</dbReference>
<dbReference type="InterPro" id="IPR001296">
    <property type="entry name" value="Glyco_trans_1"/>
</dbReference>
<keyword evidence="3 6" id="KW-0808">Transferase</keyword>
<dbReference type="Gene3D" id="3.40.50.2000">
    <property type="entry name" value="Glycogen Phosphorylase B"/>
    <property type="match status" value="2"/>
</dbReference>
<dbReference type="SUPFAM" id="SSF53756">
    <property type="entry name" value="UDP-Glycosyltransferase/glycogen phosphorylase"/>
    <property type="match status" value="1"/>
</dbReference>
<dbReference type="STRING" id="1123029.SAMN02745172_02007"/>
<evidence type="ECO:0000256" key="1">
    <source>
        <dbReference type="ARBA" id="ARBA00009481"/>
    </source>
</evidence>
<dbReference type="RefSeq" id="WP_073628072.1">
    <property type="nucleotide sequence ID" value="NZ_FRXO01000003.1"/>
</dbReference>
<dbReference type="Pfam" id="PF00534">
    <property type="entry name" value="Glycos_transf_1"/>
    <property type="match status" value="1"/>
</dbReference>
<evidence type="ECO:0000259" key="5">
    <source>
        <dbReference type="Pfam" id="PF13439"/>
    </source>
</evidence>
<feature type="domain" description="Glycosyl transferase family 1" evidence="4">
    <location>
        <begin position="194"/>
        <end position="368"/>
    </location>
</feature>
<evidence type="ECO:0000313" key="6">
    <source>
        <dbReference type="EMBL" id="SHO65168.1"/>
    </source>
</evidence>
<evidence type="ECO:0000313" key="7">
    <source>
        <dbReference type="Proteomes" id="UP000186406"/>
    </source>
</evidence>
<sequence>MPAIAPPPNGRRPTILQVLPSLETGGAEQTAVDMAAAIVAAGGRAVVASTGGRMVPMIEAAGGKHVTFPAASKNPVRMVRNIGALARLARDEGADLIHARSRAPAWSALFAARRLGVPFVTTFHGAYKESGALKSLYNSVMARGDRVIANSGWTAREIAARHPFAAGRIVTIHRGSDLGAFRPEAVGAARVAAIREAWSVKPGERVVLVLARLTGWKGHSVVIDAMARLAASGDRTAVAVFAGDAQGRDGYREELEARIAAAGLVGRVRLVGHCADVPAALAVADVVTVASVKPEAFGRAAVEAQAAGKPVIATDLGAVPETVVAPPDAPAAERTGWRVPPGDADALAAALAEVLKLDAASLDALARRAQAHVNAEFSLERMTGRTLAVYDALLAAKGKGFDVG</sequence>
<organism evidence="6 7">
    <name type="scientific">Pseudoxanthobacter soli DSM 19599</name>
    <dbReference type="NCBI Taxonomy" id="1123029"/>
    <lineage>
        <taxon>Bacteria</taxon>
        <taxon>Pseudomonadati</taxon>
        <taxon>Pseudomonadota</taxon>
        <taxon>Alphaproteobacteria</taxon>
        <taxon>Hyphomicrobiales</taxon>
        <taxon>Segnochrobactraceae</taxon>
        <taxon>Pseudoxanthobacter</taxon>
    </lineage>
</organism>
<dbReference type="Pfam" id="PF13439">
    <property type="entry name" value="Glyco_transf_4"/>
    <property type="match status" value="1"/>
</dbReference>
<gene>
    <name evidence="6" type="ORF">SAMN02745172_02007</name>
</gene>
<proteinExistence type="inferred from homology"/>
<accession>A0A1M7ZJV1</accession>